<feature type="compositionally biased region" description="Low complexity" evidence="1">
    <location>
        <begin position="325"/>
        <end position="335"/>
    </location>
</feature>
<reference evidence="4 5" key="1">
    <citation type="submission" date="2019-07" db="EMBL/GenBank/DDBJ databases">
        <title>Whole genome shotgun sequence of Cellulomonas composti NBRC 100758.</title>
        <authorList>
            <person name="Hosoyama A."/>
            <person name="Uohara A."/>
            <person name="Ohji S."/>
            <person name="Ichikawa N."/>
        </authorList>
    </citation>
    <scope>NUCLEOTIDE SEQUENCE [LARGE SCALE GENOMIC DNA]</scope>
    <source>
        <strain evidence="4 5">NBRC 100758</strain>
    </source>
</reference>
<evidence type="ECO:0000256" key="1">
    <source>
        <dbReference type="SAM" id="MobiDB-lite"/>
    </source>
</evidence>
<dbReference type="RefSeq" id="WP_146843264.1">
    <property type="nucleotide sequence ID" value="NZ_BJWG01000010.1"/>
</dbReference>
<evidence type="ECO:0008006" key="6">
    <source>
        <dbReference type="Google" id="ProtNLM"/>
    </source>
</evidence>
<keyword evidence="2" id="KW-0472">Membrane</keyword>
<dbReference type="AlphaFoldDB" id="A0A511JCB1"/>
<evidence type="ECO:0000256" key="3">
    <source>
        <dbReference type="SAM" id="SignalP"/>
    </source>
</evidence>
<keyword evidence="3" id="KW-0732">Signal</keyword>
<accession>A0A511JCB1</accession>
<comment type="caution">
    <text evidence="4">The sequence shown here is derived from an EMBL/GenBank/DDBJ whole genome shotgun (WGS) entry which is preliminary data.</text>
</comment>
<sequence>MRRGAALAAALLAIVVGAGPVAAGPALADDDVEIGVVIPEPEALSVADAQLRWGINTESGAGAYFGGCNFLSAGAAGSTGGSRAWTAEDGFYAARAGQVRIEKPTADGTREAASWATRCLDPDGNPVSVGSIDSASHNEVVVDGGVGTVDPASGTAAIRWTGSFTVAFYGGMTYWTATDPVLEVADGAGTLSATLSGYGADRSDPGRWVRLAPRSVVLADLDGVQVEQGGLVVLPEYLGVSVQAPAGAGVQVARDETNADWWGAFPQTMVDFQDEVGQAAYWYSSGGARDRAKPAVALVVSFDASAPVDPPDEDDSSTPPPAPSAPAVVPPTNSVNPPPVRPAPATVTDVTTGSGGDAVVTPAVAQVPPGSGVQVLAAQQVTGAAADGRPLVDDPLAVGALATIVVLLGAGAWGLRRGWVVLPWVR</sequence>
<feature type="chain" id="PRO_5022205946" description="Htaa domain-containing protein" evidence="3">
    <location>
        <begin position="29"/>
        <end position="426"/>
    </location>
</feature>
<dbReference type="Proteomes" id="UP000321720">
    <property type="component" value="Unassembled WGS sequence"/>
</dbReference>
<evidence type="ECO:0000256" key="2">
    <source>
        <dbReference type="SAM" id="Phobius"/>
    </source>
</evidence>
<keyword evidence="5" id="KW-1185">Reference proteome</keyword>
<feature type="region of interest" description="Disordered" evidence="1">
    <location>
        <begin position="305"/>
        <end position="354"/>
    </location>
</feature>
<dbReference type="OrthoDB" id="7210788at2"/>
<protein>
    <recommendedName>
        <fullName evidence="6">Htaa domain-containing protein</fullName>
    </recommendedName>
</protein>
<feature type="transmembrane region" description="Helical" evidence="2">
    <location>
        <begin position="396"/>
        <end position="415"/>
    </location>
</feature>
<name>A0A511JCB1_9CELL</name>
<organism evidence="4 5">
    <name type="scientific">Cellulomonas composti</name>
    <dbReference type="NCBI Taxonomy" id="266130"/>
    <lineage>
        <taxon>Bacteria</taxon>
        <taxon>Bacillati</taxon>
        <taxon>Actinomycetota</taxon>
        <taxon>Actinomycetes</taxon>
        <taxon>Micrococcales</taxon>
        <taxon>Cellulomonadaceae</taxon>
        <taxon>Cellulomonas</taxon>
    </lineage>
</organism>
<proteinExistence type="predicted"/>
<dbReference type="EMBL" id="BJWG01000010">
    <property type="protein sequence ID" value="GEL95625.1"/>
    <property type="molecule type" value="Genomic_DNA"/>
</dbReference>
<evidence type="ECO:0000313" key="4">
    <source>
        <dbReference type="EMBL" id="GEL95625.1"/>
    </source>
</evidence>
<keyword evidence="2" id="KW-0812">Transmembrane</keyword>
<keyword evidence="2" id="KW-1133">Transmembrane helix</keyword>
<feature type="compositionally biased region" description="Low complexity" evidence="1">
    <location>
        <begin position="343"/>
        <end position="354"/>
    </location>
</feature>
<feature type="signal peptide" evidence="3">
    <location>
        <begin position="1"/>
        <end position="28"/>
    </location>
</feature>
<evidence type="ECO:0000313" key="5">
    <source>
        <dbReference type="Proteomes" id="UP000321720"/>
    </source>
</evidence>
<gene>
    <name evidence="4" type="ORF">CCO02nite_22830</name>
</gene>